<feature type="domain" description="Zinc-ribbon" evidence="3">
    <location>
        <begin position="3"/>
        <end position="25"/>
    </location>
</feature>
<dbReference type="EMBL" id="UHDT01000001">
    <property type="protein sequence ID" value="SUM56451.1"/>
    <property type="molecule type" value="Genomic_DNA"/>
</dbReference>
<evidence type="ECO:0000256" key="2">
    <source>
        <dbReference type="SAM" id="Phobius"/>
    </source>
</evidence>
<dbReference type="InterPro" id="IPR026870">
    <property type="entry name" value="Zinc_ribbon_dom"/>
</dbReference>
<evidence type="ECO:0000313" key="4">
    <source>
        <dbReference type="EMBL" id="KIX91201.1"/>
    </source>
</evidence>
<sequence length="226" mass="24747">MKYCTKCGHALTENQRFCNNCGQPVNVRPAVYVQEEKRSPWPWIFGIIGVLVLLAGIGFAGFQIYKNNTANQATQQAQNDSETPQTPSWNEAPSAQTSVNVLTDSFSADFMNTPNVGGYNGFKVGMTRSQIEQIAGQSTGMIQLLDSTVIEKFNNMGVAYDSNDRVSAVYVTPDNVATQTFTNFHGDPKMGGGSPMLYDNNPNNGYSIYVHTKNGYVVAIQNGPQY</sequence>
<dbReference type="Proteomes" id="UP000254100">
    <property type="component" value="Unassembled WGS sequence"/>
</dbReference>
<feature type="compositionally biased region" description="Polar residues" evidence="1">
    <location>
        <begin position="80"/>
        <end position="94"/>
    </location>
</feature>
<dbReference type="RefSeq" id="WP_044359373.1">
    <property type="nucleotide sequence ID" value="NZ_JXWY01000028.1"/>
</dbReference>
<dbReference type="Pfam" id="PF13240">
    <property type="entry name" value="Zn_Ribbon_1"/>
    <property type="match status" value="1"/>
</dbReference>
<protein>
    <submittedName>
        <fullName evidence="5">Predicted membrane protein</fullName>
    </submittedName>
</protein>
<feature type="transmembrane region" description="Helical" evidence="2">
    <location>
        <begin position="41"/>
        <end position="62"/>
    </location>
</feature>
<reference evidence="5 7" key="2">
    <citation type="submission" date="2018-06" db="EMBL/GenBank/DDBJ databases">
        <authorList>
            <consortium name="Pathogen Informatics"/>
            <person name="Doyle S."/>
        </authorList>
    </citation>
    <scope>NUCLEOTIDE SEQUENCE [LARGE SCALE GENOMIC DNA]</scope>
    <source>
        <strain evidence="5 7">NCTC13832</strain>
    </source>
</reference>
<keyword evidence="6" id="KW-1185">Reference proteome</keyword>
<evidence type="ECO:0000256" key="1">
    <source>
        <dbReference type="SAM" id="MobiDB-lite"/>
    </source>
</evidence>
<keyword evidence="2" id="KW-0472">Membrane</keyword>
<evidence type="ECO:0000313" key="6">
    <source>
        <dbReference type="Proteomes" id="UP000032366"/>
    </source>
</evidence>
<accession>A0A0D6XSI2</accession>
<dbReference type="AlphaFoldDB" id="A0A0D6XSI2"/>
<evidence type="ECO:0000313" key="5">
    <source>
        <dbReference type="EMBL" id="SUM56451.1"/>
    </source>
</evidence>
<proteinExistence type="predicted"/>
<name>A0A0D6XSI2_9STAP</name>
<evidence type="ECO:0000259" key="3">
    <source>
        <dbReference type="Pfam" id="PF13240"/>
    </source>
</evidence>
<keyword evidence="2" id="KW-0812">Transmembrane</keyword>
<keyword evidence="2" id="KW-1133">Transmembrane helix</keyword>
<reference evidence="4 6" key="1">
    <citation type="submission" date="2015-01" db="EMBL/GenBank/DDBJ databases">
        <authorList>
            <person name="Guo J."/>
        </authorList>
    </citation>
    <scope>NUCLEOTIDE SEQUENCE [LARGE SCALE GENOMIC DNA]</scope>
    <source>
        <strain evidence="4 6">DSM 22147</strain>
    </source>
</reference>
<dbReference type="EMBL" id="JXWY01000028">
    <property type="protein sequence ID" value="KIX91201.1"/>
    <property type="molecule type" value="Genomic_DNA"/>
</dbReference>
<organism evidence="5 7">
    <name type="scientific">Staphylococcus microti</name>
    <dbReference type="NCBI Taxonomy" id="569857"/>
    <lineage>
        <taxon>Bacteria</taxon>
        <taxon>Bacillati</taxon>
        <taxon>Bacillota</taxon>
        <taxon>Bacilli</taxon>
        <taxon>Bacillales</taxon>
        <taxon>Staphylococcaceae</taxon>
        <taxon>Staphylococcus</taxon>
    </lineage>
</organism>
<dbReference type="OrthoDB" id="2295785at2"/>
<gene>
    <name evidence="5" type="ORF">NCTC13832_00082</name>
    <name evidence="4" type="ORF">TP70_03610</name>
</gene>
<dbReference type="STRING" id="569857.TP70_03610"/>
<feature type="region of interest" description="Disordered" evidence="1">
    <location>
        <begin position="75"/>
        <end position="94"/>
    </location>
</feature>
<evidence type="ECO:0000313" key="7">
    <source>
        <dbReference type="Proteomes" id="UP000254100"/>
    </source>
</evidence>
<dbReference type="Proteomes" id="UP000032366">
    <property type="component" value="Unassembled WGS sequence"/>
</dbReference>